<evidence type="ECO:0000313" key="2">
    <source>
        <dbReference type="Proteomes" id="UP000076798"/>
    </source>
</evidence>
<keyword evidence="2" id="KW-1185">Reference proteome</keyword>
<reference evidence="1 2" key="1">
    <citation type="journal article" date="2016" name="Mol. Biol. Evol.">
        <title>Comparative Genomics of Early-Diverging Mushroom-Forming Fungi Provides Insights into the Origins of Lignocellulose Decay Capabilities.</title>
        <authorList>
            <person name="Nagy L.G."/>
            <person name="Riley R."/>
            <person name="Tritt A."/>
            <person name="Adam C."/>
            <person name="Daum C."/>
            <person name="Floudas D."/>
            <person name="Sun H."/>
            <person name="Yadav J.S."/>
            <person name="Pangilinan J."/>
            <person name="Larsson K.H."/>
            <person name="Matsuura K."/>
            <person name="Barry K."/>
            <person name="Labutti K."/>
            <person name="Kuo R."/>
            <person name="Ohm R.A."/>
            <person name="Bhattacharya S.S."/>
            <person name="Shirouzu T."/>
            <person name="Yoshinaga Y."/>
            <person name="Martin F.M."/>
            <person name="Grigoriev I.V."/>
            <person name="Hibbett D.S."/>
        </authorList>
    </citation>
    <scope>NUCLEOTIDE SEQUENCE [LARGE SCALE GENOMIC DNA]</scope>
    <source>
        <strain evidence="1 2">HHB10207 ss-3</strain>
    </source>
</reference>
<dbReference type="Proteomes" id="UP000076798">
    <property type="component" value="Unassembled WGS sequence"/>
</dbReference>
<dbReference type="AlphaFoldDB" id="A0A165WDY3"/>
<gene>
    <name evidence="1" type="ORF">SISSUDRAFT_1068192</name>
</gene>
<sequence>MVHSGLTIPPEVSQALLLGPSASVHSLLALERVPHIYRSPYPPPPASHFLVRDAPPTQTTQELIALLPTLHCPDKDTVQGLMRALERELKQKDKKTHPKSLAPRHLALNFALHLPLFVIQYWDEVHAIHEHRAKWMAALQWANAKVRAAQEKGTTDDVRWDRLVQQLSTLQWQGLSEQKVAYRFPYRTTQSTPSLGDPTRLAYEANGSSPQNCRTRIL</sequence>
<dbReference type="EMBL" id="KV428954">
    <property type="protein sequence ID" value="KZT31034.1"/>
    <property type="molecule type" value="Genomic_DNA"/>
</dbReference>
<organism evidence="1 2">
    <name type="scientific">Sistotremastrum suecicum HHB10207 ss-3</name>
    <dbReference type="NCBI Taxonomy" id="1314776"/>
    <lineage>
        <taxon>Eukaryota</taxon>
        <taxon>Fungi</taxon>
        <taxon>Dikarya</taxon>
        <taxon>Basidiomycota</taxon>
        <taxon>Agaricomycotina</taxon>
        <taxon>Agaricomycetes</taxon>
        <taxon>Sistotremastrales</taxon>
        <taxon>Sistotremastraceae</taxon>
        <taxon>Sistotremastrum</taxon>
    </lineage>
</organism>
<accession>A0A165WDY3</accession>
<protein>
    <submittedName>
        <fullName evidence="1">Uncharacterized protein</fullName>
    </submittedName>
</protein>
<evidence type="ECO:0000313" key="1">
    <source>
        <dbReference type="EMBL" id="KZT31034.1"/>
    </source>
</evidence>
<proteinExistence type="predicted"/>
<name>A0A165WDY3_9AGAM</name>